<proteinExistence type="predicted"/>
<organism evidence="2 3">
    <name type="scientific">Kribbella alba</name>
    <dbReference type="NCBI Taxonomy" id="190197"/>
    <lineage>
        <taxon>Bacteria</taxon>
        <taxon>Bacillati</taxon>
        <taxon>Actinomycetota</taxon>
        <taxon>Actinomycetes</taxon>
        <taxon>Propionibacteriales</taxon>
        <taxon>Kribbellaceae</taxon>
        <taxon>Kribbella</taxon>
    </lineage>
</organism>
<dbReference type="Proteomes" id="UP001501319">
    <property type="component" value="Unassembled WGS sequence"/>
</dbReference>
<evidence type="ECO:0000259" key="1">
    <source>
        <dbReference type="PROSITE" id="PS50943"/>
    </source>
</evidence>
<name>A0ABP4R6T0_9ACTN</name>
<dbReference type="Pfam" id="PF13560">
    <property type="entry name" value="HTH_31"/>
    <property type="match status" value="1"/>
</dbReference>
<reference evidence="3" key="1">
    <citation type="journal article" date="2019" name="Int. J. Syst. Evol. Microbiol.">
        <title>The Global Catalogue of Microorganisms (GCM) 10K type strain sequencing project: providing services to taxonomists for standard genome sequencing and annotation.</title>
        <authorList>
            <consortium name="The Broad Institute Genomics Platform"/>
            <consortium name="The Broad Institute Genome Sequencing Center for Infectious Disease"/>
            <person name="Wu L."/>
            <person name="Ma J."/>
        </authorList>
    </citation>
    <scope>NUCLEOTIDE SEQUENCE [LARGE SCALE GENOMIC DNA]</scope>
    <source>
        <strain evidence="3">JCM 14306</strain>
    </source>
</reference>
<dbReference type="InterPro" id="IPR010982">
    <property type="entry name" value="Lambda_DNA-bd_dom_sf"/>
</dbReference>
<sequence>MPLSGGRRVAGLRREEVAVLAGVSADYYTRLEQGRERNPSGQVIDAIARALLLTSDARLHAYRLAGLLPKPETSRQYEVDPGLLELMDAFPTAVAYIINRRLEVLASNALADALLASLADPQNMVRTLFHDPAARELFADWENIARDSVEALRLASGEDPDVALLVDELNAGSNEFAVLWKHHGVSSLGSKVKTFNHPDVGRITLTYQTFDVQNAPGQFLLVGTTTPGSKDAESLALLGSLYAEAPGGGTPSAHS</sequence>
<dbReference type="PROSITE" id="PS50943">
    <property type="entry name" value="HTH_CROC1"/>
    <property type="match status" value="1"/>
</dbReference>
<evidence type="ECO:0000313" key="2">
    <source>
        <dbReference type="EMBL" id="GAA1638406.1"/>
    </source>
</evidence>
<dbReference type="SUPFAM" id="SSF47413">
    <property type="entry name" value="lambda repressor-like DNA-binding domains"/>
    <property type="match status" value="1"/>
</dbReference>
<gene>
    <name evidence="2" type="ORF">GCM10009744_29790</name>
</gene>
<protein>
    <submittedName>
        <fullName evidence="2">Helix-turn-helix transcriptional regulator</fullName>
    </submittedName>
</protein>
<dbReference type="InterPro" id="IPR001387">
    <property type="entry name" value="Cro/C1-type_HTH"/>
</dbReference>
<dbReference type="Gene3D" id="3.30.450.180">
    <property type="match status" value="1"/>
</dbReference>
<evidence type="ECO:0000313" key="3">
    <source>
        <dbReference type="Proteomes" id="UP001501319"/>
    </source>
</evidence>
<dbReference type="Pfam" id="PF17765">
    <property type="entry name" value="MLTR_LBD"/>
    <property type="match status" value="1"/>
</dbReference>
<keyword evidence="3" id="KW-1185">Reference proteome</keyword>
<comment type="caution">
    <text evidence="2">The sequence shown here is derived from an EMBL/GenBank/DDBJ whole genome shotgun (WGS) entry which is preliminary data.</text>
</comment>
<feature type="domain" description="HTH cro/C1-type" evidence="1">
    <location>
        <begin position="7"/>
        <end position="58"/>
    </location>
</feature>
<dbReference type="InterPro" id="IPR041413">
    <property type="entry name" value="MLTR_LBD"/>
</dbReference>
<dbReference type="EMBL" id="BAAANE010000004">
    <property type="protein sequence ID" value="GAA1638406.1"/>
    <property type="molecule type" value="Genomic_DNA"/>
</dbReference>
<dbReference type="PANTHER" id="PTHR35010">
    <property type="entry name" value="BLL4672 PROTEIN-RELATED"/>
    <property type="match status" value="1"/>
</dbReference>
<accession>A0ABP4R6T0</accession>
<dbReference type="Gene3D" id="1.10.260.40">
    <property type="entry name" value="lambda repressor-like DNA-binding domains"/>
    <property type="match status" value="1"/>
</dbReference>
<dbReference type="CDD" id="cd00093">
    <property type="entry name" value="HTH_XRE"/>
    <property type="match status" value="1"/>
</dbReference>
<dbReference type="PANTHER" id="PTHR35010:SF2">
    <property type="entry name" value="BLL4672 PROTEIN"/>
    <property type="match status" value="1"/>
</dbReference>